<dbReference type="AlphaFoldDB" id="A0A8C5NV79"/>
<organism evidence="1 2">
    <name type="scientific">Jaculus jaculus</name>
    <name type="common">Lesser Egyptian jerboa</name>
    <dbReference type="NCBI Taxonomy" id="51337"/>
    <lineage>
        <taxon>Eukaryota</taxon>
        <taxon>Metazoa</taxon>
        <taxon>Chordata</taxon>
        <taxon>Craniata</taxon>
        <taxon>Vertebrata</taxon>
        <taxon>Euteleostomi</taxon>
        <taxon>Mammalia</taxon>
        <taxon>Eutheria</taxon>
        <taxon>Euarchontoglires</taxon>
        <taxon>Glires</taxon>
        <taxon>Rodentia</taxon>
        <taxon>Myomorpha</taxon>
        <taxon>Dipodoidea</taxon>
        <taxon>Dipodidae</taxon>
        <taxon>Dipodinae</taxon>
        <taxon>Jaculus</taxon>
    </lineage>
</organism>
<dbReference type="GeneID" id="101603148"/>
<evidence type="ECO:0000313" key="1">
    <source>
        <dbReference type="Ensembl" id="ENSJJAP00000002066.1"/>
    </source>
</evidence>
<name>A0A8C5NV79_JACJA</name>
<accession>A0A8C5NV79</accession>
<dbReference type="Pfam" id="PF08039">
    <property type="entry name" value="Mit_proteolip"/>
    <property type="match status" value="1"/>
</dbReference>
<dbReference type="Ensembl" id="ENSJJAT00000003840.1">
    <property type="protein sequence ID" value="ENSJJAP00000002066.1"/>
    <property type="gene ID" value="ENSJJAG00000003316.1"/>
</dbReference>
<dbReference type="InterPro" id="IPR012574">
    <property type="entry name" value="ATP5MJ"/>
</dbReference>
<evidence type="ECO:0000313" key="2">
    <source>
        <dbReference type="Proteomes" id="UP000694385"/>
    </source>
</evidence>
<dbReference type="GeneTree" id="ENSGT00390000016760"/>
<dbReference type="GO" id="GO:0005739">
    <property type="term" value="C:mitochondrion"/>
    <property type="evidence" value="ECO:0007669"/>
    <property type="project" value="InterPro"/>
</dbReference>
<dbReference type="PANTHER" id="PTHR15233">
    <property type="entry name" value="MITOCHONDRIAL PROTEOLIPID"/>
    <property type="match status" value="1"/>
</dbReference>
<dbReference type="OMA" id="AMIPKSW"/>
<reference evidence="1" key="1">
    <citation type="submission" date="2025-08" db="UniProtKB">
        <authorList>
            <consortium name="Ensembl"/>
        </authorList>
    </citation>
    <scope>IDENTIFICATION</scope>
</reference>
<protein>
    <submittedName>
        <fullName evidence="1">6.8 kDa mitochondrial proteolipid-like</fullName>
    </submittedName>
</protein>
<proteinExistence type="predicted"/>
<keyword evidence="2" id="KW-1185">Reference proteome</keyword>
<gene>
    <name evidence="1" type="primary">LOC101603148</name>
</gene>
<sequence>MFQSLIKNVWVPLKPYYTQVYQEIWVGVRLMSVIVYKIRSADKRSKALKGSSPAAAQGHH</sequence>
<dbReference type="OrthoDB" id="8767433at2759"/>
<reference evidence="1" key="2">
    <citation type="submission" date="2025-09" db="UniProtKB">
        <authorList>
            <consortium name="Ensembl"/>
        </authorList>
    </citation>
    <scope>IDENTIFICATION</scope>
</reference>
<dbReference type="Proteomes" id="UP000694385">
    <property type="component" value="Unassembled WGS sequence"/>
</dbReference>
<dbReference type="PANTHER" id="PTHR15233:SF1">
    <property type="entry name" value="ATP SYNTHASE SUBUNIT ATP5MJ, MITOCHONDRIAL"/>
    <property type="match status" value="1"/>
</dbReference>